<accession>A0AAE1DIQ9</accession>
<evidence type="ECO:0000313" key="2">
    <source>
        <dbReference type="Proteomes" id="UP001283361"/>
    </source>
</evidence>
<protein>
    <submittedName>
        <fullName evidence="1">Uncharacterized protein</fullName>
    </submittedName>
</protein>
<sequence length="141" mass="16646">MVETGQIYKSLREKDGGKKLQRAALPLLLLVSELRSWLFARVSRQSQDWPWLEQIDNGFLVLFLRSASHSIYRLFKKNWVEKKIKTRKDRADRDRIVVWEMIQEEEGSETGWFCEQARVEETSSAVISPLHALAQPQTYWH</sequence>
<proteinExistence type="predicted"/>
<comment type="caution">
    <text evidence="1">The sequence shown here is derived from an EMBL/GenBank/DDBJ whole genome shotgun (WGS) entry which is preliminary data.</text>
</comment>
<reference evidence="1" key="1">
    <citation type="journal article" date="2023" name="G3 (Bethesda)">
        <title>A reference genome for the long-term kleptoplast-retaining sea slug Elysia crispata morphotype clarki.</title>
        <authorList>
            <person name="Eastman K.E."/>
            <person name="Pendleton A.L."/>
            <person name="Shaikh M.A."/>
            <person name="Suttiyut T."/>
            <person name="Ogas R."/>
            <person name="Tomko P."/>
            <person name="Gavelis G."/>
            <person name="Widhalm J.R."/>
            <person name="Wisecaver J.H."/>
        </authorList>
    </citation>
    <scope>NUCLEOTIDE SEQUENCE</scope>
    <source>
        <strain evidence="1">ECLA1</strain>
    </source>
</reference>
<dbReference type="Proteomes" id="UP001283361">
    <property type="component" value="Unassembled WGS sequence"/>
</dbReference>
<name>A0AAE1DIQ9_9GAST</name>
<keyword evidence="2" id="KW-1185">Reference proteome</keyword>
<organism evidence="1 2">
    <name type="scientific">Elysia crispata</name>
    <name type="common">lettuce slug</name>
    <dbReference type="NCBI Taxonomy" id="231223"/>
    <lineage>
        <taxon>Eukaryota</taxon>
        <taxon>Metazoa</taxon>
        <taxon>Spiralia</taxon>
        <taxon>Lophotrochozoa</taxon>
        <taxon>Mollusca</taxon>
        <taxon>Gastropoda</taxon>
        <taxon>Heterobranchia</taxon>
        <taxon>Euthyneura</taxon>
        <taxon>Panpulmonata</taxon>
        <taxon>Sacoglossa</taxon>
        <taxon>Placobranchoidea</taxon>
        <taxon>Plakobranchidae</taxon>
        <taxon>Elysia</taxon>
    </lineage>
</organism>
<evidence type="ECO:0000313" key="1">
    <source>
        <dbReference type="EMBL" id="KAK3771300.1"/>
    </source>
</evidence>
<dbReference type="AlphaFoldDB" id="A0AAE1DIQ9"/>
<gene>
    <name evidence="1" type="ORF">RRG08_024377</name>
</gene>
<dbReference type="EMBL" id="JAWDGP010003760">
    <property type="protein sequence ID" value="KAK3771300.1"/>
    <property type="molecule type" value="Genomic_DNA"/>
</dbReference>